<dbReference type="AlphaFoldDB" id="A0A1E5XK66"/>
<organism evidence="1 2">
    <name type="scientific">Devosia insulae DS-56</name>
    <dbReference type="NCBI Taxonomy" id="1116389"/>
    <lineage>
        <taxon>Bacteria</taxon>
        <taxon>Pseudomonadati</taxon>
        <taxon>Pseudomonadota</taxon>
        <taxon>Alphaproteobacteria</taxon>
        <taxon>Hyphomicrobiales</taxon>
        <taxon>Devosiaceae</taxon>
        <taxon>Devosia</taxon>
    </lineage>
</organism>
<comment type="caution">
    <text evidence="1">The sequence shown here is derived from an EMBL/GenBank/DDBJ whole genome shotgun (WGS) entry which is preliminary data.</text>
</comment>
<sequence>MNCFRIDESGYTGFDLLNADQRFQGASAIAISDEDADRLIKQHFPKLQAPELKYRALSRREANHPRLIGLMRDLLSDFRCVTYVCDKRFMLTLMFVDYAVEPFYYERGFDFYAGGQNYAMASMLHMAGPTLLGKPQFEALMAAFQRSMKEKSEEALRDLVAAARATNWMELPEVLGPLAKYAAPECLEAISTPDLTTDVALIVLQSLITRMEVMSEGRYRVAHDQSKNLQTYTEFLQRFIDHDANVEFRATEITSLKFPLKLTAVEQVDSKDSPAVQLADVMIGAAIEAANNLAGLRSGGLDAEQVLSLYADDQFIHMVPSIDFEEQKRFRQGSQSGELIDYLAGNVFGPKKR</sequence>
<accession>A0A1E5XK66</accession>
<dbReference type="InterPro" id="IPR024524">
    <property type="entry name" value="DUF3800"/>
</dbReference>
<gene>
    <name evidence="1" type="ORF">VW23_027480</name>
</gene>
<dbReference type="Pfam" id="PF12686">
    <property type="entry name" value="DUF3800"/>
    <property type="match status" value="1"/>
</dbReference>
<dbReference type="Proteomes" id="UP000095463">
    <property type="component" value="Unassembled WGS sequence"/>
</dbReference>
<dbReference type="EMBL" id="LAJE02000342">
    <property type="protein sequence ID" value="OEO28989.1"/>
    <property type="molecule type" value="Genomic_DNA"/>
</dbReference>
<dbReference type="OrthoDB" id="4071750at2"/>
<name>A0A1E5XK66_9HYPH</name>
<dbReference type="RefSeq" id="WP_069911715.1">
    <property type="nucleotide sequence ID" value="NZ_LAJE02000342.1"/>
</dbReference>
<keyword evidence="2" id="KW-1185">Reference proteome</keyword>
<reference evidence="1 2" key="1">
    <citation type="journal article" date="2015" name="Genome Announc.">
        <title>Genome Assemblies of Three Soil-Associated Devosia species: D. insulae, D. limi, and D. soli.</title>
        <authorList>
            <person name="Hassan Y.I."/>
            <person name="Lepp D."/>
            <person name="Zhou T."/>
        </authorList>
    </citation>
    <scope>NUCLEOTIDE SEQUENCE [LARGE SCALE GENOMIC DNA]</scope>
    <source>
        <strain evidence="1 2">DS-56</strain>
    </source>
</reference>
<evidence type="ECO:0008006" key="3">
    <source>
        <dbReference type="Google" id="ProtNLM"/>
    </source>
</evidence>
<evidence type="ECO:0000313" key="1">
    <source>
        <dbReference type="EMBL" id="OEO28989.1"/>
    </source>
</evidence>
<protein>
    <recommendedName>
        <fullName evidence="3">DUF3800 domain-containing protein</fullName>
    </recommendedName>
</protein>
<evidence type="ECO:0000313" key="2">
    <source>
        <dbReference type="Proteomes" id="UP000095463"/>
    </source>
</evidence>
<proteinExistence type="predicted"/>